<evidence type="ECO:0000256" key="4">
    <source>
        <dbReference type="ARBA" id="ARBA00023136"/>
    </source>
</evidence>
<dbReference type="Proteomes" id="UP000197619">
    <property type="component" value="Unassembled WGS sequence"/>
</dbReference>
<proteinExistence type="inferred from homology"/>
<comment type="caution">
    <text evidence="9">The sequence shown here is derived from an EMBL/GenBank/DDBJ whole genome shotgun (WGS) entry which is preliminary data.</text>
</comment>
<dbReference type="PANTHER" id="PTHR10736:SF4">
    <property type="entry name" value="BESTROPHIN-1"/>
    <property type="match status" value="1"/>
</dbReference>
<keyword evidence="10" id="KW-1185">Reference proteome</keyword>
<comment type="similarity">
    <text evidence="6">Belongs to the anion channel-forming bestrophin (TC 1.A.46) family. Calcium-sensitive chloride channel subfamily.</text>
</comment>
<keyword evidence="4 8" id="KW-0472">Membrane</keyword>
<evidence type="ECO:0000256" key="3">
    <source>
        <dbReference type="ARBA" id="ARBA00022989"/>
    </source>
</evidence>
<dbReference type="EMBL" id="MUZQ01000123">
    <property type="protein sequence ID" value="OWK57469.1"/>
    <property type="molecule type" value="Genomic_DNA"/>
</dbReference>
<keyword evidence="2 8" id="KW-0812">Transmembrane</keyword>
<comment type="catalytic activity">
    <reaction evidence="5">
        <text>chloride(in) = chloride(out)</text>
        <dbReference type="Rhea" id="RHEA:29823"/>
        <dbReference type="ChEBI" id="CHEBI:17996"/>
    </reaction>
</comment>
<name>A0A218UUU1_9PASE</name>
<feature type="compositionally biased region" description="Basic and acidic residues" evidence="7">
    <location>
        <begin position="18"/>
        <end position="54"/>
    </location>
</feature>
<reference evidence="9 10" key="1">
    <citation type="submission" date="2017-05" db="EMBL/GenBank/DDBJ databases">
        <title>Genome of assembly of the Bengalese finch, Lonchura striata domestica.</title>
        <authorList>
            <person name="Colquitt B.M."/>
            <person name="Brainard M.S."/>
        </authorList>
    </citation>
    <scope>NUCLEOTIDE SEQUENCE [LARGE SCALE GENOMIC DNA]</scope>
    <source>
        <strain evidence="9">White83orange57</strain>
    </source>
</reference>
<feature type="transmembrane region" description="Helical" evidence="8">
    <location>
        <begin position="149"/>
        <end position="171"/>
    </location>
</feature>
<dbReference type="InterPro" id="IPR000615">
    <property type="entry name" value="Bestrophin"/>
</dbReference>
<evidence type="ECO:0000256" key="5">
    <source>
        <dbReference type="ARBA" id="ARBA00024167"/>
    </source>
</evidence>
<sequence>MLLTAEARPPQPPWPGQPHREREPGEKPELCPEEKPEREAETRPEKPKPERELCAEELEQESCPEGPEPEPPPGAVMTVTYTNRVADARLGTFSQLLLQWKGSIYKLLYSEFLIFISLYFTISLVYRLILSESQRLMFEKLALYCNSYAELIPVSFVLGFYVTLVVSRWWAQYESIPWPDRIMNLVSCNVDGEDEYGRLLRRTLMRYSNLVSVLILRSVSTAVYKRFPSMEHVVRAGLMTPEEHKKFESLNSPHNKFWIPCVWFSNLAVKARNDGRIRDSVLLQGILNELNTLRSQCGKLYGYDWISIPLVYTQVVTVAVYSFFLACLIGRQFLDPEKAYPGHELDLFVPVFTFLQFFFYAGWLKVAEQLINPFGEDDDDFEANWLIDRNLQVSLMAVDEMHQDLPILEKDLYWNEPDPQPPYTAATAEYKRPSFLGSTFDISMQKEEMEFQPLEQIKENEEANHSTPLLGHLSRLLGVQSPNFSRSSSRMNLLRRRGDPTSPFSHYTYQDMGKAGSPCGINQPRGDSQEQWDSEDGKLREFDAFMSTPFYERPGFYSAPQTPISSIPMIFPSRRQGRKKPPALSSIAACSTSLRDVIVSASPSRASDVDKSQSSLGSAAKETFVWPTERSKGPDSVAVTVEEGKSSSREAATMGSPGAQSTASNSPKFPFLPEPPEHEKHGSFKSLKSSKASHPPWLNLESTALATPNSEHPSAFHTPSNKTPGGSTALCFSFTPVTSPALKRSHKGNLGPEALSLSLEDAASAPDQHPEVSRNMRDAGNGNTKPPAPKEPRRAESPSPNDSGISLAEGDYVGLMEVILEASESPGEEQMDQYS</sequence>
<evidence type="ECO:0000256" key="8">
    <source>
        <dbReference type="SAM" id="Phobius"/>
    </source>
</evidence>
<protein>
    <submittedName>
        <fullName evidence="9">Bestrophin-1</fullName>
    </submittedName>
</protein>
<dbReference type="Pfam" id="PF01062">
    <property type="entry name" value="Bestrophin"/>
    <property type="match status" value="1"/>
</dbReference>
<feature type="compositionally biased region" description="Basic and acidic residues" evidence="7">
    <location>
        <begin position="768"/>
        <end position="777"/>
    </location>
</feature>
<evidence type="ECO:0000256" key="2">
    <source>
        <dbReference type="ARBA" id="ARBA00022692"/>
    </source>
</evidence>
<evidence type="ECO:0000256" key="6">
    <source>
        <dbReference type="ARBA" id="ARBA00034769"/>
    </source>
</evidence>
<evidence type="ECO:0000256" key="1">
    <source>
        <dbReference type="ARBA" id="ARBA00004370"/>
    </source>
</evidence>
<feature type="compositionally biased region" description="Low complexity" evidence="7">
    <location>
        <begin position="755"/>
        <end position="767"/>
    </location>
</feature>
<evidence type="ECO:0000256" key="7">
    <source>
        <dbReference type="SAM" id="MobiDB-lite"/>
    </source>
</evidence>
<dbReference type="GO" id="GO:0005254">
    <property type="term" value="F:chloride channel activity"/>
    <property type="evidence" value="ECO:0007669"/>
    <property type="project" value="InterPro"/>
</dbReference>
<keyword evidence="3 8" id="KW-1133">Transmembrane helix</keyword>
<dbReference type="STRING" id="299123.ENSLSDP00000003040"/>
<feature type="region of interest" description="Disordered" evidence="7">
    <location>
        <begin position="625"/>
        <end position="695"/>
    </location>
</feature>
<gene>
    <name evidence="9" type="primary">BEST1</name>
    <name evidence="9" type="ORF">RLOC_00010075</name>
</gene>
<feature type="transmembrane region" description="Helical" evidence="8">
    <location>
        <begin position="311"/>
        <end position="333"/>
    </location>
</feature>
<dbReference type="GO" id="GO:0016020">
    <property type="term" value="C:membrane"/>
    <property type="evidence" value="ECO:0007669"/>
    <property type="project" value="UniProtKB-SubCell"/>
</dbReference>
<feature type="transmembrane region" description="Helical" evidence="8">
    <location>
        <begin position="107"/>
        <end position="129"/>
    </location>
</feature>
<feature type="region of interest" description="Disordered" evidence="7">
    <location>
        <begin position="755"/>
        <end position="810"/>
    </location>
</feature>
<feature type="compositionally biased region" description="Polar residues" evidence="7">
    <location>
        <begin position="658"/>
        <end position="667"/>
    </location>
</feature>
<feature type="region of interest" description="Disordered" evidence="7">
    <location>
        <begin position="1"/>
        <end position="74"/>
    </location>
</feature>
<dbReference type="AlphaFoldDB" id="A0A218UUU1"/>
<evidence type="ECO:0000313" key="10">
    <source>
        <dbReference type="Proteomes" id="UP000197619"/>
    </source>
</evidence>
<evidence type="ECO:0000313" key="9">
    <source>
        <dbReference type="EMBL" id="OWK57469.1"/>
    </source>
</evidence>
<comment type="subcellular location">
    <subcellularLocation>
        <location evidence="1">Membrane</location>
    </subcellularLocation>
</comment>
<organism evidence="9 10">
    <name type="scientific">Lonchura striata</name>
    <name type="common">white-rumped munia</name>
    <dbReference type="NCBI Taxonomy" id="40157"/>
    <lineage>
        <taxon>Eukaryota</taxon>
        <taxon>Metazoa</taxon>
        <taxon>Chordata</taxon>
        <taxon>Craniata</taxon>
        <taxon>Vertebrata</taxon>
        <taxon>Euteleostomi</taxon>
        <taxon>Archelosauria</taxon>
        <taxon>Archosauria</taxon>
        <taxon>Dinosauria</taxon>
        <taxon>Saurischia</taxon>
        <taxon>Theropoda</taxon>
        <taxon>Coelurosauria</taxon>
        <taxon>Aves</taxon>
        <taxon>Neognathae</taxon>
        <taxon>Neoaves</taxon>
        <taxon>Telluraves</taxon>
        <taxon>Australaves</taxon>
        <taxon>Passeriformes</taxon>
        <taxon>Passeroidea</taxon>
        <taxon>Estrildidae</taxon>
        <taxon>Estrildinae</taxon>
        <taxon>Lonchura</taxon>
    </lineage>
</organism>
<accession>A0A218UUU1</accession>
<dbReference type="PANTHER" id="PTHR10736">
    <property type="entry name" value="BESTROPHIN"/>
    <property type="match status" value="1"/>
</dbReference>
<dbReference type="InterPro" id="IPR021134">
    <property type="entry name" value="Bestrophin-like"/>
</dbReference>
<feature type="transmembrane region" description="Helical" evidence="8">
    <location>
        <begin position="345"/>
        <end position="363"/>
    </location>
</feature>